<dbReference type="AlphaFoldDB" id="A0A136KEH9"/>
<dbReference type="Proteomes" id="UP000070449">
    <property type="component" value="Unassembled WGS sequence"/>
</dbReference>
<proteinExistence type="predicted"/>
<reference evidence="1 2" key="1">
    <citation type="submission" date="2015-02" db="EMBL/GenBank/DDBJ databases">
        <title>Improved understanding of the partial-nitritation anammox process through 23 genomes representing the majority of the microbial community.</title>
        <authorList>
            <person name="Speth D.R."/>
            <person name="In T Zandt M."/>
            <person name="Guerrero Cruz S."/>
            <person name="Jetten M.S."/>
            <person name="Dutilh B.E."/>
        </authorList>
    </citation>
    <scope>NUCLEOTIDE SEQUENCE [LARGE SCALE GENOMIC DNA]</scope>
    <source>
        <strain evidence="1">OLB21</strain>
    </source>
</reference>
<accession>A0A136KEH9</accession>
<dbReference type="STRING" id="1617427.UZ20_WS6002001119"/>
<gene>
    <name evidence="1" type="ORF">UZ20_WS6002001119</name>
</gene>
<protein>
    <submittedName>
        <fullName evidence="1">Uncharacterized protein</fullName>
    </submittedName>
</protein>
<name>A0A136KEH9_9BACT</name>
<sequence>MAKITIQYVDGVSRLMASCEYDDYARMWFGLMYDQTMVESMFTAIEIALKTNEIPGFEQQFVKFIARLRE</sequence>
<comment type="caution">
    <text evidence="1">The sequence shown here is derived from an EMBL/GenBank/DDBJ whole genome shotgun (WGS) entry which is preliminary data.</text>
</comment>
<dbReference type="EMBL" id="JYPD01000030">
    <property type="protein sequence ID" value="KXK07804.1"/>
    <property type="molecule type" value="Genomic_DNA"/>
</dbReference>
<evidence type="ECO:0000313" key="1">
    <source>
        <dbReference type="EMBL" id="KXK07804.1"/>
    </source>
</evidence>
<evidence type="ECO:0000313" key="2">
    <source>
        <dbReference type="Proteomes" id="UP000070449"/>
    </source>
</evidence>
<organism evidence="1 2">
    <name type="scientific">candidate division WS6 bacterium OLB21</name>
    <dbReference type="NCBI Taxonomy" id="1617427"/>
    <lineage>
        <taxon>Bacteria</taxon>
        <taxon>Candidatus Dojkabacteria</taxon>
    </lineage>
</organism>